<evidence type="ECO:0000256" key="5">
    <source>
        <dbReference type="ARBA" id="ARBA00041766"/>
    </source>
</evidence>
<comment type="cofactor">
    <cofactor evidence="1">
        <name>pyridoxal 5'-phosphate</name>
        <dbReference type="ChEBI" id="CHEBI:597326"/>
    </cofactor>
</comment>
<proteinExistence type="predicted"/>
<dbReference type="InterPro" id="IPR001926">
    <property type="entry name" value="TrpB-like_PALP"/>
</dbReference>
<keyword evidence="4" id="KW-0456">Lyase</keyword>
<dbReference type="PROSITE" id="PS00165">
    <property type="entry name" value="DEHYDRATASE_SER_THR"/>
    <property type="match status" value="1"/>
</dbReference>
<evidence type="ECO:0000256" key="4">
    <source>
        <dbReference type="ARBA" id="ARBA00023239"/>
    </source>
</evidence>
<feature type="domain" description="Tryptophan synthase beta chain-like PALP" evidence="8">
    <location>
        <begin position="15"/>
        <end position="221"/>
    </location>
</feature>
<dbReference type="Proteomes" id="UP000826234">
    <property type="component" value="Unassembled WGS sequence"/>
</dbReference>
<reference evidence="9 10" key="1">
    <citation type="journal article" date="2022" name="Gigascience">
        <title>A chromosome-level genome assembly and annotation of the desert horned lizard, Phrynosoma platyrhinos, provides insight into chromosomal rearrangements among reptiles.</title>
        <authorList>
            <person name="Koochekian N."/>
            <person name="Ascanio A."/>
            <person name="Farleigh K."/>
            <person name="Card D.C."/>
            <person name="Schield D.R."/>
            <person name="Castoe T.A."/>
            <person name="Jezkova T."/>
        </authorList>
    </citation>
    <scope>NUCLEOTIDE SEQUENCE [LARGE SCALE GENOMIC DNA]</scope>
    <source>
        <strain evidence="9">NK-2021</strain>
    </source>
</reference>
<gene>
    <name evidence="9" type="ORF">JD844_014958</name>
</gene>
<comment type="catalytic activity">
    <reaction evidence="7">
        <text>L-serine = pyruvate + NH4(+)</text>
        <dbReference type="Rhea" id="RHEA:19169"/>
        <dbReference type="ChEBI" id="CHEBI:15361"/>
        <dbReference type="ChEBI" id="CHEBI:28938"/>
        <dbReference type="ChEBI" id="CHEBI:33384"/>
        <dbReference type="EC" id="4.3.1.17"/>
    </reaction>
</comment>
<dbReference type="PANTHER" id="PTHR48078">
    <property type="entry name" value="THREONINE DEHYDRATASE, MITOCHONDRIAL-RELATED"/>
    <property type="match status" value="1"/>
</dbReference>
<sequence>MEDVLGGADGRPFHVVTPVLESVALSRAAGTKVYMKMENVQPTGSFKIRGIGYFCHQVNAGVPFTPLLRLFTGGNAGLAATFAARKLGIPITVVVPKSTGEVTVKRLEEQGAEVEVFGQAWDEANLRAVELTKQAGYVIIHPFDHPLVWKGHNSIVKELRDSLDAKPGAIVLSVGGGGLLAGVVSGLQEVGWLDVPIIAVETRGADSFNAAINAGRLVTLPAIT</sequence>
<feature type="non-terminal residue" evidence="9">
    <location>
        <position position="224"/>
    </location>
</feature>
<dbReference type="SUPFAM" id="SSF53686">
    <property type="entry name" value="Tryptophan synthase beta subunit-like PLP-dependent enzymes"/>
    <property type="match status" value="1"/>
</dbReference>
<evidence type="ECO:0000313" key="10">
    <source>
        <dbReference type="Proteomes" id="UP000826234"/>
    </source>
</evidence>
<dbReference type="Pfam" id="PF00291">
    <property type="entry name" value="PALP"/>
    <property type="match status" value="1"/>
</dbReference>
<evidence type="ECO:0000256" key="3">
    <source>
        <dbReference type="ARBA" id="ARBA00022898"/>
    </source>
</evidence>
<evidence type="ECO:0000313" key="9">
    <source>
        <dbReference type="EMBL" id="KAH0625441.1"/>
    </source>
</evidence>
<keyword evidence="3" id="KW-0663">Pyridoxal phosphate</keyword>
<name>A0ABQ7T709_PHRPL</name>
<evidence type="ECO:0000259" key="8">
    <source>
        <dbReference type="Pfam" id="PF00291"/>
    </source>
</evidence>
<dbReference type="InterPro" id="IPR050147">
    <property type="entry name" value="Ser/Thr_Dehydratase"/>
</dbReference>
<evidence type="ECO:0000256" key="2">
    <source>
        <dbReference type="ARBA" id="ARBA00012093"/>
    </source>
</evidence>
<dbReference type="Gene3D" id="3.40.50.1100">
    <property type="match status" value="2"/>
</dbReference>
<evidence type="ECO:0000256" key="1">
    <source>
        <dbReference type="ARBA" id="ARBA00001933"/>
    </source>
</evidence>
<organism evidence="9 10">
    <name type="scientific">Phrynosoma platyrhinos</name>
    <name type="common">Desert horned lizard</name>
    <dbReference type="NCBI Taxonomy" id="52577"/>
    <lineage>
        <taxon>Eukaryota</taxon>
        <taxon>Metazoa</taxon>
        <taxon>Chordata</taxon>
        <taxon>Craniata</taxon>
        <taxon>Vertebrata</taxon>
        <taxon>Euteleostomi</taxon>
        <taxon>Lepidosauria</taxon>
        <taxon>Squamata</taxon>
        <taxon>Bifurcata</taxon>
        <taxon>Unidentata</taxon>
        <taxon>Episquamata</taxon>
        <taxon>Toxicofera</taxon>
        <taxon>Iguania</taxon>
        <taxon>Phrynosomatidae</taxon>
        <taxon>Phrynosomatinae</taxon>
        <taxon>Phrynosoma</taxon>
    </lineage>
</organism>
<dbReference type="PANTHER" id="PTHR48078:SF16">
    <property type="entry name" value="SERINE DEHYDRATASE-LIKE"/>
    <property type="match status" value="1"/>
</dbReference>
<keyword evidence="10" id="KW-1185">Reference proteome</keyword>
<dbReference type="EMBL" id="JAIPUX010001211">
    <property type="protein sequence ID" value="KAH0625441.1"/>
    <property type="molecule type" value="Genomic_DNA"/>
</dbReference>
<evidence type="ECO:0000256" key="6">
    <source>
        <dbReference type="ARBA" id="ARBA00042605"/>
    </source>
</evidence>
<dbReference type="InterPro" id="IPR000634">
    <property type="entry name" value="Ser/Thr_deHydtase_PyrdxlP-BS"/>
</dbReference>
<accession>A0ABQ7T709</accession>
<protein>
    <recommendedName>
        <fullName evidence="2">L-serine ammonia-lyase</fullName>
        <ecNumber evidence="2">4.3.1.17</ecNumber>
    </recommendedName>
    <alternativeName>
        <fullName evidence="5">L-serine deaminase</fullName>
    </alternativeName>
    <alternativeName>
        <fullName evidence="6">L-threonine dehydratase</fullName>
    </alternativeName>
</protein>
<comment type="caution">
    <text evidence="9">The sequence shown here is derived from an EMBL/GenBank/DDBJ whole genome shotgun (WGS) entry which is preliminary data.</text>
</comment>
<dbReference type="EC" id="4.3.1.17" evidence="2"/>
<evidence type="ECO:0000256" key="7">
    <source>
        <dbReference type="ARBA" id="ARBA00049406"/>
    </source>
</evidence>
<dbReference type="InterPro" id="IPR036052">
    <property type="entry name" value="TrpB-like_PALP_sf"/>
</dbReference>